<proteinExistence type="predicted"/>
<feature type="compositionally biased region" description="Low complexity" evidence="1">
    <location>
        <begin position="89"/>
        <end position="101"/>
    </location>
</feature>
<organism evidence="2 3">
    <name type="scientific">Methylovorus glucosotrophus (strain SIP3-4)</name>
    <dbReference type="NCBI Taxonomy" id="582744"/>
    <lineage>
        <taxon>Bacteria</taxon>
        <taxon>Pseudomonadati</taxon>
        <taxon>Pseudomonadota</taxon>
        <taxon>Betaproteobacteria</taxon>
        <taxon>Nitrosomonadales</taxon>
        <taxon>Methylophilaceae</taxon>
        <taxon>Methylovorus</taxon>
    </lineage>
</organism>
<reference evidence="2 3" key="2">
    <citation type="journal article" date="2011" name="J. Bacteriol.">
        <title>Genomes of three methylotrophs from a single niche uncover genetic and metabolic divergence of Methylophilaceae.</title>
        <authorList>
            <person name="Lapidus A."/>
            <person name="Clum A."/>
            <person name="Labutti K."/>
            <person name="Kaluzhnaya M.G."/>
            <person name="Lim S."/>
            <person name="Beck D.A."/>
            <person name="Glavina Del Rio T."/>
            <person name="Nolan M."/>
            <person name="Mavromatis K."/>
            <person name="Huntemann M."/>
            <person name="Lucas S."/>
            <person name="Lidstrom M.E."/>
            <person name="Ivanova N."/>
            <person name="Chistoserdova L."/>
        </authorList>
    </citation>
    <scope>NUCLEOTIDE SEQUENCE [LARGE SCALE GENOMIC DNA]</scope>
    <source>
        <strain evidence="2 3">SIP3-4</strain>
    </source>
</reference>
<evidence type="ECO:0000313" key="2">
    <source>
        <dbReference type="EMBL" id="ACT50416.1"/>
    </source>
</evidence>
<accession>C6XCZ1</accession>
<gene>
    <name evidence="2" type="ordered locus">Msip34_1169</name>
</gene>
<dbReference type="HOGENOM" id="CLU_1925110_0_0_4"/>
<reference evidence="3" key="1">
    <citation type="submission" date="2009-07" db="EMBL/GenBank/DDBJ databases">
        <title>Complete sequence of chromosome of Methylovorus sp. SIP3-4.</title>
        <authorList>
            <person name="Lucas S."/>
            <person name="Copeland A."/>
            <person name="Lapidus A."/>
            <person name="Glavina del Rio T."/>
            <person name="Tice H."/>
            <person name="Bruce D."/>
            <person name="Goodwin L."/>
            <person name="Pitluck S."/>
            <person name="Clum A."/>
            <person name="Larimer F."/>
            <person name="Land M."/>
            <person name="Hauser L."/>
            <person name="Kyrpides N."/>
            <person name="Mikhailova N."/>
            <person name="Kayluzhnaya M."/>
            <person name="Chistoserdova L."/>
        </authorList>
    </citation>
    <scope>NUCLEOTIDE SEQUENCE [LARGE SCALE GENOMIC DNA]</scope>
    <source>
        <strain evidence="3">SIP3-4</strain>
    </source>
</reference>
<name>C6XCZ1_METGS</name>
<dbReference type="EMBL" id="CP001674">
    <property type="protein sequence ID" value="ACT50416.1"/>
    <property type="molecule type" value="Genomic_DNA"/>
</dbReference>
<feature type="region of interest" description="Disordered" evidence="1">
    <location>
        <begin position="68"/>
        <end position="131"/>
    </location>
</feature>
<protein>
    <submittedName>
        <fullName evidence="2">Uncharacterized protein</fullName>
    </submittedName>
</protein>
<sequence length="131" mass="14470">MKMSSPEYLEQAKKLSAEEQERLLSRMAGKLPRRLQKDKLSKEEALAIQLEIEDEQLHEWRARMHAIKAKSKADAEPKVKAKSSKQAVEEAPAAVKAAVKKAVAEKEAVTPAAQKAESPAKKPASKKKTLS</sequence>
<evidence type="ECO:0000256" key="1">
    <source>
        <dbReference type="SAM" id="MobiDB-lite"/>
    </source>
</evidence>
<dbReference type="AlphaFoldDB" id="C6XCZ1"/>
<dbReference type="KEGG" id="mei:Msip34_1169"/>
<keyword evidence="3" id="KW-1185">Reference proteome</keyword>
<evidence type="ECO:0000313" key="3">
    <source>
        <dbReference type="Proteomes" id="UP000002743"/>
    </source>
</evidence>
<dbReference type="eggNOG" id="ENOG5030XQY">
    <property type="taxonomic scope" value="Bacteria"/>
</dbReference>
<dbReference type="RefSeq" id="WP_015829921.1">
    <property type="nucleotide sequence ID" value="NC_012969.1"/>
</dbReference>
<dbReference type="Proteomes" id="UP000002743">
    <property type="component" value="Chromosome"/>
</dbReference>